<evidence type="ECO:0000256" key="5">
    <source>
        <dbReference type="PROSITE-ProRule" id="PRU01248"/>
    </source>
</evidence>
<dbReference type="InterPro" id="IPR004107">
    <property type="entry name" value="Integrase_SAM-like_N"/>
</dbReference>
<dbReference type="Gene3D" id="1.10.443.10">
    <property type="entry name" value="Intergrase catalytic core"/>
    <property type="match status" value="1"/>
</dbReference>
<evidence type="ECO:0000256" key="1">
    <source>
        <dbReference type="ARBA" id="ARBA00008857"/>
    </source>
</evidence>
<evidence type="ECO:0000256" key="4">
    <source>
        <dbReference type="ARBA" id="ARBA00023172"/>
    </source>
</evidence>
<keyword evidence="2" id="KW-0229">DNA integration</keyword>
<dbReference type="SUPFAM" id="SSF56349">
    <property type="entry name" value="DNA breaking-rejoining enzymes"/>
    <property type="match status" value="1"/>
</dbReference>
<dbReference type="InterPro" id="IPR044068">
    <property type="entry name" value="CB"/>
</dbReference>
<dbReference type="PROSITE" id="PS51900">
    <property type="entry name" value="CB"/>
    <property type="match status" value="1"/>
</dbReference>
<feature type="compositionally biased region" description="Basic and acidic residues" evidence="6">
    <location>
        <begin position="315"/>
        <end position="324"/>
    </location>
</feature>
<name>A0ABP6V5X9_9ACTN</name>
<dbReference type="EMBL" id="BAABCE010000001">
    <property type="protein sequence ID" value="GAA3527394.1"/>
    <property type="molecule type" value="Genomic_DNA"/>
</dbReference>
<dbReference type="Gene3D" id="1.10.150.130">
    <property type="match status" value="1"/>
</dbReference>
<proteinExistence type="inferred from homology"/>
<dbReference type="CDD" id="cd00397">
    <property type="entry name" value="DNA_BRE_C"/>
    <property type="match status" value="1"/>
</dbReference>
<feature type="domain" description="Tyr recombinase" evidence="7">
    <location>
        <begin position="128"/>
        <end position="315"/>
    </location>
</feature>
<dbReference type="InterPro" id="IPR013762">
    <property type="entry name" value="Integrase-like_cat_sf"/>
</dbReference>
<evidence type="ECO:0000256" key="2">
    <source>
        <dbReference type="ARBA" id="ARBA00022908"/>
    </source>
</evidence>
<feature type="domain" description="Core-binding (CB)" evidence="8">
    <location>
        <begin position="6"/>
        <end position="107"/>
    </location>
</feature>
<evidence type="ECO:0000259" key="8">
    <source>
        <dbReference type="PROSITE" id="PS51900"/>
    </source>
</evidence>
<dbReference type="Proteomes" id="UP001500707">
    <property type="component" value="Unassembled WGS sequence"/>
</dbReference>
<gene>
    <name evidence="9" type="primary">xerC</name>
    <name evidence="9" type="ORF">GCM10022295_06810</name>
</gene>
<dbReference type="RefSeq" id="WP_346180143.1">
    <property type="nucleotide sequence ID" value="NZ_BAABCE010000001.1"/>
</dbReference>
<dbReference type="Pfam" id="PF13495">
    <property type="entry name" value="Phage_int_SAM_4"/>
    <property type="match status" value="1"/>
</dbReference>
<accession>A0ABP6V5X9</accession>
<dbReference type="PANTHER" id="PTHR30349:SF41">
    <property type="entry name" value="INTEGRASE_RECOMBINASE PROTEIN MJ0367-RELATED"/>
    <property type="match status" value="1"/>
</dbReference>
<evidence type="ECO:0000256" key="3">
    <source>
        <dbReference type="ARBA" id="ARBA00023125"/>
    </source>
</evidence>
<dbReference type="Pfam" id="PF00589">
    <property type="entry name" value="Phage_integrase"/>
    <property type="match status" value="1"/>
</dbReference>
<comment type="similarity">
    <text evidence="1">Belongs to the 'phage' integrase family.</text>
</comment>
<evidence type="ECO:0000256" key="6">
    <source>
        <dbReference type="SAM" id="MobiDB-lite"/>
    </source>
</evidence>
<dbReference type="PANTHER" id="PTHR30349">
    <property type="entry name" value="PHAGE INTEGRASE-RELATED"/>
    <property type="match status" value="1"/>
</dbReference>
<dbReference type="InterPro" id="IPR011010">
    <property type="entry name" value="DNA_brk_join_enz"/>
</dbReference>
<evidence type="ECO:0000313" key="10">
    <source>
        <dbReference type="Proteomes" id="UP001500707"/>
    </source>
</evidence>
<evidence type="ECO:0000259" key="7">
    <source>
        <dbReference type="PROSITE" id="PS51898"/>
    </source>
</evidence>
<sequence length="324" mass="37021">MADERYNIGPMAASWLRALRSENKSDNTIRIYGNATRQFAAFLLDQTGGYQPVADEDGNPGRPAPTDLDEVHREHVQAYIAATIKRTSPANAHQHFRALRTFFKWLEDEEEIDRTPMRTMKAPTVPEKEVPVIPDDALEKLLKTCKGKTYVDRRDTAIIMLFIDTGLRLSELTDRKVEDLDLDFKVLRVLGKGGVPRSVPFGATCATVLDRYLRAAAKHKGKPLEEGMWLWWGDRGKKGHRLQVWGVGTMVERRCKEAGIEHIHPHQFRHTFAHQWRLFDGNEDDLMRITGWRSRQMLSRYGASAGAERARKAHERLSPADRLA</sequence>
<evidence type="ECO:0000313" key="9">
    <source>
        <dbReference type="EMBL" id="GAA3527394.1"/>
    </source>
</evidence>
<protein>
    <submittedName>
        <fullName evidence="9">Tyrosine recombinase XerC</fullName>
    </submittedName>
</protein>
<feature type="region of interest" description="Disordered" evidence="6">
    <location>
        <begin position="303"/>
        <end position="324"/>
    </location>
</feature>
<comment type="caution">
    <text evidence="9">The sequence shown here is derived from an EMBL/GenBank/DDBJ whole genome shotgun (WGS) entry which is preliminary data.</text>
</comment>
<keyword evidence="4" id="KW-0233">DNA recombination</keyword>
<organism evidence="9 10">
    <name type="scientific">Streptomyces osmaniensis</name>
    <dbReference type="NCBI Taxonomy" id="593134"/>
    <lineage>
        <taxon>Bacteria</taxon>
        <taxon>Bacillati</taxon>
        <taxon>Actinomycetota</taxon>
        <taxon>Actinomycetes</taxon>
        <taxon>Kitasatosporales</taxon>
        <taxon>Streptomycetaceae</taxon>
        <taxon>Streptomyces</taxon>
    </lineage>
</organism>
<dbReference type="InterPro" id="IPR002104">
    <property type="entry name" value="Integrase_catalytic"/>
</dbReference>
<reference evidence="10" key="1">
    <citation type="journal article" date="2019" name="Int. J. Syst. Evol. Microbiol.">
        <title>The Global Catalogue of Microorganisms (GCM) 10K type strain sequencing project: providing services to taxonomists for standard genome sequencing and annotation.</title>
        <authorList>
            <consortium name="The Broad Institute Genomics Platform"/>
            <consortium name="The Broad Institute Genome Sequencing Center for Infectious Disease"/>
            <person name="Wu L."/>
            <person name="Ma J."/>
        </authorList>
    </citation>
    <scope>NUCLEOTIDE SEQUENCE [LARGE SCALE GENOMIC DNA]</scope>
    <source>
        <strain evidence="10">JCM 17656</strain>
    </source>
</reference>
<dbReference type="PROSITE" id="PS51898">
    <property type="entry name" value="TYR_RECOMBINASE"/>
    <property type="match status" value="1"/>
</dbReference>
<keyword evidence="10" id="KW-1185">Reference proteome</keyword>
<dbReference type="InterPro" id="IPR010998">
    <property type="entry name" value="Integrase_recombinase_N"/>
</dbReference>
<dbReference type="InterPro" id="IPR050090">
    <property type="entry name" value="Tyrosine_recombinase_XerCD"/>
</dbReference>
<keyword evidence="3 5" id="KW-0238">DNA-binding</keyword>